<proteinExistence type="predicted"/>
<reference evidence="2" key="2">
    <citation type="submission" date="2020-04" db="EMBL/GenBank/DDBJ databases">
        <authorList>
            <consortium name="NCBI Genome Project"/>
        </authorList>
    </citation>
    <scope>NUCLEOTIDE SEQUENCE</scope>
    <source>
        <strain evidence="2">CBS 342.82</strain>
    </source>
</reference>
<protein>
    <submittedName>
        <fullName evidence="2">Uncharacterized protein</fullName>
    </submittedName>
</protein>
<organism evidence="2">
    <name type="scientific">Dissoconium aciculare CBS 342.82</name>
    <dbReference type="NCBI Taxonomy" id="1314786"/>
    <lineage>
        <taxon>Eukaryota</taxon>
        <taxon>Fungi</taxon>
        <taxon>Dikarya</taxon>
        <taxon>Ascomycota</taxon>
        <taxon>Pezizomycotina</taxon>
        <taxon>Dothideomycetes</taxon>
        <taxon>Dothideomycetidae</taxon>
        <taxon>Mycosphaerellales</taxon>
        <taxon>Dissoconiaceae</taxon>
        <taxon>Dissoconium</taxon>
    </lineage>
</organism>
<sequence>MSPPNSLAIACDLLGFVWRHDEFVYRDFRMQAQLALSLLLIHFYGLDTSELVGDYSQSRPKAIQWGDIEFLSLPRSSGTYCTIAARLCITKRLDTGRKDVHEYQADRAYCPVSLLIALALDDGVFTEIQTTEQFAKEYASAVQKPLLDRLAIRDEKLKLPVIRRYCAPAKISLTNALSLQQLTLLLKEVDLRRGTSDLIPLIAALEDVLLKHSDNDAVSSDDGQFCPSENVPLTETQIMLSALPTEADLMSFAKLGPLAGTPQKYPTRNARTAWVYDRPRTAMLALLDAQAYGRLVTLPEMIAALQPRFAAPRWHYPSPMEDDTPICSELKLQPALSQLELYMCKTRTFLNKAITVQMKEAYRSCMWTGCQFDTGPEYLETIAFHISDHIAESSGICRWMQFAPQTPSPTSDSASPASNSSIPLLLGLITVSGT</sequence>
<dbReference type="Proteomes" id="UP000504637">
    <property type="component" value="Unplaced"/>
</dbReference>
<keyword evidence="1" id="KW-1185">Reference proteome</keyword>
<dbReference type="AlphaFoldDB" id="A0A6J3LVA9"/>
<name>A0A6J3LVA9_9PEZI</name>
<evidence type="ECO:0000313" key="1">
    <source>
        <dbReference type="Proteomes" id="UP000504637"/>
    </source>
</evidence>
<dbReference type="RefSeq" id="XP_033456737.1">
    <property type="nucleotide sequence ID" value="XM_033607927.1"/>
</dbReference>
<dbReference type="OrthoDB" id="3943630at2759"/>
<accession>A0A6J3LVA9</accession>
<gene>
    <name evidence="2" type="ORF">K489DRAFT_412414</name>
</gene>
<evidence type="ECO:0000313" key="2">
    <source>
        <dbReference type="RefSeq" id="XP_033456737.1"/>
    </source>
</evidence>
<reference evidence="2" key="1">
    <citation type="submission" date="2020-01" db="EMBL/GenBank/DDBJ databases">
        <authorList>
            <consortium name="DOE Joint Genome Institute"/>
            <person name="Haridas S."/>
            <person name="Albert R."/>
            <person name="Binder M."/>
            <person name="Bloem J."/>
            <person name="Labutti K."/>
            <person name="Salamov A."/>
            <person name="Andreopoulos B."/>
            <person name="Baker S.E."/>
            <person name="Barry K."/>
            <person name="Bills G."/>
            <person name="Bluhm B.H."/>
            <person name="Cannon C."/>
            <person name="Castanera R."/>
            <person name="Culley D.E."/>
            <person name="Daum C."/>
            <person name="Ezra D."/>
            <person name="Gonzalez J.B."/>
            <person name="Henrissat B."/>
            <person name="Kuo A."/>
            <person name="Liang C."/>
            <person name="Lipzen A."/>
            <person name="Lutzoni F."/>
            <person name="Magnuson J."/>
            <person name="Mondo S."/>
            <person name="Nolan M."/>
            <person name="Ohm R."/>
            <person name="Pangilinan J."/>
            <person name="Park H.-J."/>
            <person name="Ramirez L."/>
            <person name="Alfaro M."/>
            <person name="Sun H."/>
            <person name="Tritt A."/>
            <person name="Yoshinaga Y."/>
            <person name="Zwiers L.-H."/>
            <person name="Turgeon B.G."/>
            <person name="Goodwin S.B."/>
            <person name="Spatafora J.W."/>
            <person name="Crous P.W."/>
            <person name="Grigoriev I.V."/>
        </authorList>
    </citation>
    <scope>NUCLEOTIDE SEQUENCE</scope>
    <source>
        <strain evidence="2">CBS 342.82</strain>
    </source>
</reference>
<reference evidence="2" key="3">
    <citation type="submission" date="2025-08" db="UniProtKB">
        <authorList>
            <consortium name="RefSeq"/>
        </authorList>
    </citation>
    <scope>IDENTIFICATION</scope>
    <source>
        <strain evidence="2">CBS 342.82</strain>
    </source>
</reference>
<dbReference type="GeneID" id="54365726"/>